<dbReference type="InterPro" id="IPR013780">
    <property type="entry name" value="Glyco_hydro_b"/>
</dbReference>
<dbReference type="GO" id="GO:0005975">
    <property type="term" value="P:carbohydrate metabolic process"/>
    <property type="evidence" value="ECO:0007669"/>
    <property type="project" value="InterPro"/>
</dbReference>
<name>A0A8J6LSU1_9FIRM</name>
<evidence type="ECO:0000313" key="11">
    <source>
        <dbReference type="EMBL" id="MBA2133472.1"/>
    </source>
</evidence>
<keyword evidence="6 11" id="KW-0326">Glycosidase</keyword>
<evidence type="ECO:0000256" key="8">
    <source>
        <dbReference type="PIRSR" id="PIRSR001021-2"/>
    </source>
</evidence>
<protein>
    <submittedName>
        <fullName evidence="11">Alpha-amylase</fullName>
        <ecNumber evidence="11">3.2.1.1</ecNumber>
    </submittedName>
</protein>
<dbReference type="Pfam" id="PF09154">
    <property type="entry name" value="Alpha-amy_C_pro"/>
    <property type="match status" value="1"/>
</dbReference>
<dbReference type="InterPro" id="IPR015237">
    <property type="entry name" value="Alpha-amylase_C_pro"/>
</dbReference>
<evidence type="ECO:0000313" key="12">
    <source>
        <dbReference type="Proteomes" id="UP000657177"/>
    </source>
</evidence>
<dbReference type="Proteomes" id="UP000657177">
    <property type="component" value="Unassembled WGS sequence"/>
</dbReference>
<evidence type="ECO:0000256" key="5">
    <source>
        <dbReference type="ARBA" id="ARBA00023277"/>
    </source>
</evidence>
<feature type="binding site" evidence="8">
    <location>
        <position position="197"/>
    </location>
    <ligand>
        <name>Ca(2+)</name>
        <dbReference type="ChEBI" id="CHEBI:29108"/>
        <label>2</label>
    </ligand>
</feature>
<dbReference type="GO" id="GO:0004556">
    <property type="term" value="F:alpha-amylase activity"/>
    <property type="evidence" value="ECO:0007669"/>
    <property type="project" value="UniProtKB-EC"/>
</dbReference>
<feature type="domain" description="Glycosyl hydrolase family 13 catalytic" evidence="10">
    <location>
        <begin position="40"/>
        <end position="412"/>
    </location>
</feature>
<keyword evidence="3 8" id="KW-0479">Metal-binding</keyword>
<dbReference type="GO" id="GO:0005509">
    <property type="term" value="F:calcium ion binding"/>
    <property type="evidence" value="ECO:0007669"/>
    <property type="project" value="InterPro"/>
</dbReference>
<evidence type="ECO:0000256" key="3">
    <source>
        <dbReference type="ARBA" id="ARBA00022723"/>
    </source>
</evidence>
<organism evidence="11 12">
    <name type="scientific">Capillibacterium thermochitinicola</name>
    <dbReference type="NCBI Taxonomy" id="2699427"/>
    <lineage>
        <taxon>Bacteria</taxon>
        <taxon>Bacillati</taxon>
        <taxon>Bacillota</taxon>
        <taxon>Capillibacterium</taxon>
    </lineage>
</organism>
<dbReference type="Gene3D" id="3.20.20.80">
    <property type="entry name" value="Glycosidases"/>
    <property type="match status" value="1"/>
</dbReference>
<dbReference type="SUPFAM" id="SSF51445">
    <property type="entry name" value="(Trans)glycosidases"/>
    <property type="match status" value="1"/>
</dbReference>
<dbReference type="InterPro" id="IPR017853">
    <property type="entry name" value="GH"/>
</dbReference>
<dbReference type="SMART" id="SM00642">
    <property type="entry name" value="Aamy"/>
    <property type="match status" value="1"/>
</dbReference>
<evidence type="ECO:0000259" key="10">
    <source>
        <dbReference type="SMART" id="SM00642"/>
    </source>
</evidence>
<gene>
    <name evidence="11" type="ORF">G5B42_07955</name>
</gene>
<feature type="binding site" evidence="8">
    <location>
        <position position="330"/>
    </location>
    <ligand>
        <name>Ca(2+)</name>
        <dbReference type="ChEBI" id="CHEBI:29108"/>
        <label>3</label>
    </ligand>
</feature>
<feature type="active site" description="Proton donor" evidence="7">
    <location>
        <position position="292"/>
    </location>
</feature>
<comment type="caution">
    <text evidence="11">The sequence shown here is derived from an EMBL/GenBank/DDBJ whole genome shotgun (WGS) entry which is preliminary data.</text>
</comment>
<keyword evidence="4 11" id="KW-0378">Hydrolase</keyword>
<evidence type="ECO:0000256" key="2">
    <source>
        <dbReference type="ARBA" id="ARBA00008061"/>
    </source>
</evidence>
<dbReference type="RefSeq" id="WP_181339938.1">
    <property type="nucleotide sequence ID" value="NZ_JAAKDE010000015.1"/>
</dbReference>
<evidence type="ECO:0000256" key="4">
    <source>
        <dbReference type="ARBA" id="ARBA00022801"/>
    </source>
</evidence>
<dbReference type="AlphaFoldDB" id="A0A8J6LSU1"/>
<keyword evidence="8" id="KW-0106">Calcium</keyword>
<evidence type="ECO:0000256" key="7">
    <source>
        <dbReference type="PIRSR" id="PIRSR001021-1"/>
    </source>
</evidence>
<dbReference type="NCBIfam" id="NF006969">
    <property type="entry name" value="PRK09441.1-2"/>
    <property type="match status" value="1"/>
</dbReference>
<feature type="binding site" evidence="8">
    <location>
        <position position="233"/>
    </location>
    <ligand>
        <name>Ca(2+)</name>
        <dbReference type="ChEBI" id="CHEBI:29108"/>
        <label>2</label>
    </ligand>
</feature>
<dbReference type="PRINTS" id="PR00110">
    <property type="entry name" value="ALPHAAMYLASE"/>
</dbReference>
<feature type="binding site" evidence="8">
    <location>
        <position position="225"/>
    </location>
    <ligand>
        <name>Ca(2+)</name>
        <dbReference type="ChEBI" id="CHEBI:29108"/>
        <label>1</label>
    </ligand>
</feature>
<comment type="cofactor">
    <cofactor evidence="1">
        <name>Ca(2+)</name>
        <dbReference type="ChEBI" id="CHEBI:29108"/>
    </cofactor>
</comment>
<comment type="similarity">
    <text evidence="2 9">Belongs to the glycosyl hydrolase 13 family.</text>
</comment>
<feature type="binding site" evidence="8">
    <location>
        <position position="217"/>
    </location>
    <ligand>
        <name>Ca(2+)</name>
        <dbReference type="ChEBI" id="CHEBI:29108"/>
        <label>2</label>
    </ligand>
</feature>
<dbReference type="Gene3D" id="2.40.30.140">
    <property type="match status" value="1"/>
</dbReference>
<feature type="binding site" evidence="8">
    <location>
        <position position="231"/>
    </location>
    <ligand>
        <name>Ca(2+)</name>
        <dbReference type="ChEBI" id="CHEBI:29108"/>
        <label>1</label>
    </ligand>
</feature>
<dbReference type="InterPro" id="IPR006047">
    <property type="entry name" value="GH13_cat_dom"/>
</dbReference>
<keyword evidence="5" id="KW-0119">Carbohydrate metabolism</keyword>
<sequence>MRNNRWKKGVLALLLVVVLVLSGQIFAEGDRYPTPEEQNPLILQAFYWEMGTGQYAREYPEEKDLWQLLAKRAPEFADLGITALWLPPAGKGISRYDVGYGVYDPWDLGEFDQKGTIRTKYGTKNELLQAIEALHRNGISVYYDVVLNHRMGADGVENVPLPGGGTLRAYTLFSGMKGRLKYYDKAKKWKWNWQCFDAIDTDASGRYVGATLFAGKAWDNSMDKDYLLGCDVDYENKKVVEETIAWGKWLVNEIGVDGFRLDAVKHIDTDFVKRWLEEVLASTDKKLFVVAEAWFNDVMGLQLYAMQFGGVDIKFFDFPLRRQFELLRDGRLNMAGLARAGFVSRRPDQAVTFVDNHDTFRDGLEQPAPIFNRKCQAYAYILTRESGYPTVFWRDLYNNNIRAEMEKIIRARKHFAYGPGYEGEAKDPNVYAYVRAGLAEVPGTGLVLMISAGESGEVSVERINARQPNQVFYDFTGNIKAEVTTDEEGYGDFMVMNSPDKGWSIWVPKN</sequence>
<keyword evidence="12" id="KW-1185">Reference proteome</keyword>
<evidence type="ECO:0000256" key="6">
    <source>
        <dbReference type="ARBA" id="ARBA00023295"/>
    </source>
</evidence>
<dbReference type="PANTHER" id="PTHR43447">
    <property type="entry name" value="ALPHA-AMYLASE"/>
    <property type="match status" value="1"/>
</dbReference>
<feature type="binding site" evidence="8">
    <location>
        <position position="148"/>
    </location>
    <ligand>
        <name>Ca(2+)</name>
        <dbReference type="ChEBI" id="CHEBI:29108"/>
        <label>1</label>
    </ligand>
</feature>
<evidence type="ECO:0000256" key="9">
    <source>
        <dbReference type="RuleBase" id="RU003615"/>
    </source>
</evidence>
<dbReference type="InterPro" id="IPR006046">
    <property type="entry name" value="Alpha_amylase"/>
</dbReference>
<dbReference type="Gene3D" id="2.60.40.1180">
    <property type="entry name" value="Golgi alpha-mannosidase II"/>
    <property type="match status" value="1"/>
</dbReference>
<dbReference type="EMBL" id="JAAKDE010000015">
    <property type="protein sequence ID" value="MBA2133472.1"/>
    <property type="molecule type" value="Genomic_DNA"/>
</dbReference>
<evidence type="ECO:0000256" key="1">
    <source>
        <dbReference type="ARBA" id="ARBA00001913"/>
    </source>
</evidence>
<feature type="binding site" evidence="8">
    <location>
        <position position="219"/>
    </location>
    <ligand>
        <name>Ca(2+)</name>
        <dbReference type="ChEBI" id="CHEBI:29108"/>
        <label>2</label>
    </ligand>
</feature>
<proteinExistence type="inferred from homology"/>
<feature type="active site" description="Nucleophile" evidence="7">
    <location>
        <position position="262"/>
    </location>
</feature>
<accession>A0A8J6LSU1</accession>
<reference evidence="11" key="1">
    <citation type="submission" date="2020-06" db="EMBL/GenBank/DDBJ databases">
        <title>Novel chitinolytic bacterium.</title>
        <authorList>
            <person name="Ungkulpasvich U."/>
            <person name="Kosugi A."/>
            <person name="Uke A."/>
        </authorList>
    </citation>
    <scope>NUCLEOTIDE SEQUENCE</scope>
    <source>
        <strain evidence="11">UUS1-1</strain>
    </source>
</reference>
<dbReference type="SUPFAM" id="SSF51011">
    <property type="entry name" value="Glycosyl hydrolase domain"/>
    <property type="match status" value="1"/>
</dbReference>
<dbReference type="CDD" id="cd11318">
    <property type="entry name" value="AmyAc_bac_fung_AmyA"/>
    <property type="match status" value="1"/>
</dbReference>
<dbReference type="InterPro" id="IPR013776">
    <property type="entry name" value="A-amylase_thermo"/>
</dbReference>
<dbReference type="Pfam" id="PF00128">
    <property type="entry name" value="Alpha-amylase"/>
    <property type="match status" value="1"/>
</dbReference>
<dbReference type="EC" id="3.2.1.1" evidence="11"/>
<dbReference type="PIRSF" id="PIRSF001021">
    <property type="entry name" value="Alph-amls_thrmst"/>
    <property type="match status" value="1"/>
</dbReference>
<feature type="binding site" evidence="8">
    <location>
        <position position="266"/>
    </location>
    <ligand>
        <name>Ca(2+)</name>
        <dbReference type="ChEBI" id="CHEBI:29108"/>
        <label>1</label>
    </ligand>
</feature>